<reference evidence="1 2" key="1">
    <citation type="submission" date="2017-05" db="EMBL/GenBank/DDBJ databases">
        <title>The genome sequence of Geobacillus thermocatenulatus DSM 730.</title>
        <authorList>
            <person name="Ramaloko W.T."/>
            <person name="Koen N."/>
            <person name="Polliack S."/>
            <person name="Aliyu H."/>
            <person name="Lebre P."/>
            <person name="Mohr T."/>
            <person name="Oswald F."/>
            <person name="Zwick M."/>
            <person name="Neumann A."/>
            <person name="Syldatk C."/>
            <person name="Cowan D."/>
            <person name="De Maayer P."/>
        </authorList>
    </citation>
    <scope>NUCLEOTIDE SEQUENCE [LARGE SCALE GENOMIC DNA]</scope>
    <source>
        <strain evidence="1 2">BGSC 93A1</strain>
    </source>
</reference>
<dbReference type="RefSeq" id="WP_047753599.1">
    <property type="nucleotide sequence ID" value="NZ_CP018058.1"/>
</dbReference>
<dbReference type="AlphaFoldDB" id="A0A226Q5N4"/>
<name>A0A226Q5N4_9BACL</name>
<protein>
    <submittedName>
        <fullName evidence="1">Uncharacterized protein</fullName>
    </submittedName>
</protein>
<dbReference type="EMBL" id="NEWK01000002">
    <property type="protein sequence ID" value="OXB87040.1"/>
    <property type="molecule type" value="Genomic_DNA"/>
</dbReference>
<accession>A0A226Q5N4</accession>
<evidence type="ECO:0000313" key="2">
    <source>
        <dbReference type="Proteomes" id="UP000198378"/>
    </source>
</evidence>
<dbReference type="KEGG" id="gtm:GT3921_12420"/>
<evidence type="ECO:0000313" key="1">
    <source>
        <dbReference type="EMBL" id="OXB87040.1"/>
    </source>
</evidence>
<comment type="caution">
    <text evidence="1">The sequence shown here is derived from an EMBL/GenBank/DDBJ whole genome shotgun (WGS) entry which is preliminary data.</text>
</comment>
<proteinExistence type="predicted"/>
<gene>
    <name evidence="1" type="ORF">B9L19_16545</name>
</gene>
<dbReference type="Proteomes" id="UP000198378">
    <property type="component" value="Unassembled WGS sequence"/>
</dbReference>
<keyword evidence="2" id="KW-1185">Reference proteome</keyword>
<sequence>MRKFDFSKFDLSLIAALLIVFPLGIYKIFFQKEHKLYSMIFGIFLIAICLYQVFEMLKRQK</sequence>
<organism evidence="1 2">
    <name type="scientific">Geobacillus thermocatenulatus</name>
    <dbReference type="NCBI Taxonomy" id="33938"/>
    <lineage>
        <taxon>Bacteria</taxon>
        <taxon>Bacillati</taxon>
        <taxon>Bacillota</taxon>
        <taxon>Bacilli</taxon>
        <taxon>Bacillales</taxon>
        <taxon>Anoxybacillaceae</taxon>
        <taxon>Geobacillus</taxon>
        <taxon>Geobacillus thermoleovorans group</taxon>
    </lineage>
</organism>